<reference evidence="2 3" key="1">
    <citation type="submission" date="2015-06" db="EMBL/GenBank/DDBJ databases">
        <title>Genome sequence of Pseudoalteromonas peptidolytica.</title>
        <authorList>
            <person name="Xie B.-B."/>
            <person name="Rong J.-C."/>
            <person name="Qin Q.-L."/>
            <person name="Zhang Y.-Z."/>
        </authorList>
    </citation>
    <scope>NUCLEOTIDE SEQUENCE [LARGE SCALE GENOMIC DNA]</scope>
    <source>
        <strain evidence="2 3">F12-50-A1</strain>
    </source>
</reference>
<dbReference type="AlphaFoldDB" id="A0A8I0MT76"/>
<protein>
    <recommendedName>
        <fullName evidence="1">FAD/NAD(P)-binding domain-containing protein</fullName>
    </recommendedName>
</protein>
<gene>
    <name evidence="2" type="ORF">PPEP_a2713</name>
</gene>
<evidence type="ECO:0000259" key="1">
    <source>
        <dbReference type="Pfam" id="PF07992"/>
    </source>
</evidence>
<dbReference type="Proteomes" id="UP000660708">
    <property type="component" value="Unassembled WGS sequence"/>
</dbReference>
<dbReference type="EMBL" id="AQHF01000018">
    <property type="protein sequence ID" value="MBE0345008.1"/>
    <property type="molecule type" value="Genomic_DNA"/>
</dbReference>
<dbReference type="RefSeq" id="WP_147390315.1">
    <property type="nucleotide sequence ID" value="NZ_AQHF01000018.1"/>
</dbReference>
<dbReference type="InterPro" id="IPR023753">
    <property type="entry name" value="FAD/NAD-binding_dom"/>
</dbReference>
<dbReference type="InterPro" id="IPR036188">
    <property type="entry name" value="FAD/NAD-bd_sf"/>
</dbReference>
<accession>A0A8I0MT76</accession>
<evidence type="ECO:0000313" key="2">
    <source>
        <dbReference type="EMBL" id="MBE0345008.1"/>
    </source>
</evidence>
<dbReference type="SUPFAM" id="SSF51905">
    <property type="entry name" value="FAD/NAD(P)-binding domain"/>
    <property type="match status" value="1"/>
</dbReference>
<name>A0A8I0MT76_9GAMM</name>
<keyword evidence="3" id="KW-1185">Reference proteome</keyword>
<evidence type="ECO:0000313" key="3">
    <source>
        <dbReference type="Proteomes" id="UP000660708"/>
    </source>
</evidence>
<dbReference type="Pfam" id="PF07992">
    <property type="entry name" value="Pyr_redox_2"/>
    <property type="match status" value="1"/>
</dbReference>
<dbReference type="GO" id="GO:0016491">
    <property type="term" value="F:oxidoreductase activity"/>
    <property type="evidence" value="ECO:0007669"/>
    <property type="project" value="InterPro"/>
</dbReference>
<comment type="caution">
    <text evidence="2">The sequence shown here is derived from an EMBL/GenBank/DDBJ whole genome shotgun (WGS) entry which is preliminary data.</text>
</comment>
<sequence length="474" mass="53960">MIVDNIENVDLCIVGAGLAGLNALYAAKQYLPKNATVALVDKRESIGGMWNDTYDYVRLHQPYKQFTIGNMKWGLDRHESYLADRHEILAHFKRCVSEVEQHLTVIPLMQHSYLSHDSQDDGIVQVRLASKETTRQIHAKKLIKSVGFGIEPSQVLAFSSDKVHSITPEQIPQNQQHIIDSNKPIYIVGGGKTAMDTAHYLLQANPQLPIHLIIGKGTYFLNRDIMFPPGLDKYWKGTTSLDMMTQCATLFNGDNEAEVTQFVKSKYALSPHKDAQQFLLGLLSQSELDIVTQGCKTIVRDYLDDIKDNGDETRLCFRSGETQPIESGAWIINCTGYLLNSDVQSEQYHSQCGNVISINNSDNPLLFSSGYFLPHVFFQDKIKDTPLLSIDHVALKKANAEAFPFVAMTQLLYNFYTLMDKLPLKVIDQFHANFDKWYPLHRQLFGFTKFMINKKKNKKHFESSLLRVKEKYNL</sequence>
<dbReference type="Gene3D" id="3.50.50.60">
    <property type="entry name" value="FAD/NAD(P)-binding domain"/>
    <property type="match status" value="1"/>
</dbReference>
<proteinExistence type="predicted"/>
<organism evidence="2 3">
    <name type="scientific">Pseudoalteromonas peptidolytica F12-50-A1</name>
    <dbReference type="NCBI Taxonomy" id="1315280"/>
    <lineage>
        <taxon>Bacteria</taxon>
        <taxon>Pseudomonadati</taxon>
        <taxon>Pseudomonadota</taxon>
        <taxon>Gammaproteobacteria</taxon>
        <taxon>Alteromonadales</taxon>
        <taxon>Pseudoalteromonadaceae</taxon>
        <taxon>Pseudoalteromonas</taxon>
    </lineage>
</organism>
<feature type="domain" description="FAD/NAD(P)-binding" evidence="1">
    <location>
        <begin position="10"/>
        <end position="205"/>
    </location>
</feature>